<dbReference type="EMBL" id="JBEPMP010000001">
    <property type="protein sequence ID" value="MET3728380.1"/>
    <property type="molecule type" value="Genomic_DNA"/>
</dbReference>
<sequence length="57" mass="6582">MTLLDSFFTALAIVFIQYLFERIKYKGTPLKRTGLLMIEVIIFTVILFYGSKFLISG</sequence>
<keyword evidence="1" id="KW-0812">Transmembrane</keyword>
<feature type="transmembrane region" description="Helical" evidence="1">
    <location>
        <begin position="35"/>
        <end position="55"/>
    </location>
</feature>
<keyword evidence="1" id="KW-0472">Membrane</keyword>
<evidence type="ECO:0000256" key="1">
    <source>
        <dbReference type="SAM" id="Phobius"/>
    </source>
</evidence>
<comment type="caution">
    <text evidence="2">The sequence shown here is derived from an EMBL/GenBank/DDBJ whole genome shotgun (WGS) entry which is preliminary data.</text>
</comment>
<evidence type="ECO:0000313" key="3">
    <source>
        <dbReference type="Proteomes" id="UP001549097"/>
    </source>
</evidence>
<dbReference type="Proteomes" id="UP001549097">
    <property type="component" value="Unassembled WGS sequence"/>
</dbReference>
<gene>
    <name evidence="2" type="ORF">ABID52_001961</name>
</gene>
<feature type="transmembrane region" description="Helical" evidence="1">
    <location>
        <begin position="6"/>
        <end position="23"/>
    </location>
</feature>
<keyword evidence="3" id="KW-1185">Reference proteome</keyword>
<accession>A0ABV2LIG3</accession>
<protein>
    <submittedName>
        <fullName evidence="2">Uncharacterized protein</fullName>
    </submittedName>
</protein>
<proteinExistence type="predicted"/>
<reference evidence="2 3" key="1">
    <citation type="submission" date="2024-06" db="EMBL/GenBank/DDBJ databases">
        <title>Genomic Encyclopedia of Type Strains, Phase IV (KMG-IV): sequencing the most valuable type-strain genomes for metagenomic binning, comparative biology and taxonomic classification.</title>
        <authorList>
            <person name="Goeker M."/>
        </authorList>
    </citation>
    <scope>NUCLEOTIDE SEQUENCE [LARGE SCALE GENOMIC DNA]</scope>
    <source>
        <strain evidence="2 3">DSM 100124</strain>
    </source>
</reference>
<keyword evidence="1" id="KW-1133">Transmembrane helix</keyword>
<name>A0ABV2LIG3_9BACL</name>
<organism evidence="2 3">
    <name type="scientific">Fictibacillus halophilus</name>
    <dbReference type="NCBI Taxonomy" id="1610490"/>
    <lineage>
        <taxon>Bacteria</taxon>
        <taxon>Bacillati</taxon>
        <taxon>Bacillota</taxon>
        <taxon>Bacilli</taxon>
        <taxon>Bacillales</taxon>
        <taxon>Fictibacillaceae</taxon>
        <taxon>Fictibacillus</taxon>
    </lineage>
</organism>
<evidence type="ECO:0000313" key="2">
    <source>
        <dbReference type="EMBL" id="MET3728380.1"/>
    </source>
</evidence>